<accession>A0A140L6S6</accession>
<dbReference type="InterPro" id="IPR024617">
    <property type="entry name" value="DUF3870"/>
</dbReference>
<evidence type="ECO:0000313" key="2">
    <source>
        <dbReference type="EMBL" id="KXG76251.1"/>
    </source>
</evidence>
<name>A0A140L6S6_9FIRM</name>
<dbReference type="EMBL" id="LOEE01000028">
    <property type="protein sequence ID" value="KXG76251.1"/>
    <property type="molecule type" value="Genomic_DNA"/>
</dbReference>
<evidence type="ECO:0000313" key="3">
    <source>
        <dbReference type="Proteomes" id="UP000070456"/>
    </source>
</evidence>
<dbReference type="OrthoDB" id="88363at2"/>
<dbReference type="Pfam" id="PF12986">
    <property type="entry name" value="DUF3870"/>
    <property type="match status" value="1"/>
</dbReference>
<keyword evidence="3" id="KW-1185">Reference proteome</keyword>
<protein>
    <recommendedName>
        <fullName evidence="1">DUF3870 domain-containing protein</fullName>
    </recommendedName>
</protein>
<comment type="caution">
    <text evidence="2">The sequence shown here is derived from an EMBL/GenBank/DDBJ whole genome shotgun (WGS) entry which is preliminary data.</text>
</comment>
<gene>
    <name evidence="2" type="ORF">AN619_12080</name>
</gene>
<evidence type="ECO:0000259" key="1">
    <source>
        <dbReference type="Pfam" id="PF12986"/>
    </source>
</evidence>
<dbReference type="AlphaFoldDB" id="A0A140L6S6"/>
<dbReference type="RefSeq" id="WP_157064927.1">
    <property type="nucleotide sequence ID" value="NZ_LOEE01000028.1"/>
</dbReference>
<dbReference type="STRING" id="520762.AN619_12080"/>
<feature type="domain" description="DUF3870" evidence="1">
    <location>
        <begin position="12"/>
        <end position="103"/>
    </location>
</feature>
<sequence>MKTYSEDTVYFISYAKLPMEISAANMHKVVGVGLVINRNTGVIEDSSCTLITEEARSFLKQLIVGHNLHEEGIEPLIEKIKCRFHGLSQKAICVALKGTYDRYVIWKNEMTTK</sequence>
<proteinExistence type="predicted"/>
<dbReference type="Proteomes" id="UP000070456">
    <property type="component" value="Unassembled WGS sequence"/>
</dbReference>
<organism evidence="2 3">
    <name type="scientific">Thermotalea metallivorans</name>
    <dbReference type="NCBI Taxonomy" id="520762"/>
    <lineage>
        <taxon>Bacteria</taxon>
        <taxon>Bacillati</taxon>
        <taxon>Bacillota</taxon>
        <taxon>Clostridia</taxon>
        <taxon>Peptostreptococcales</taxon>
        <taxon>Thermotaleaceae</taxon>
        <taxon>Thermotalea</taxon>
    </lineage>
</organism>
<reference evidence="2 3" key="1">
    <citation type="submission" date="2015-12" db="EMBL/GenBank/DDBJ databases">
        <title>Draft genome sequence of the thermoanaerobe Thermotalea metallivorans, an isolate from the runoff channel of the Great Artesian Basin, Australia.</title>
        <authorList>
            <person name="Patel B.K."/>
        </authorList>
    </citation>
    <scope>NUCLEOTIDE SEQUENCE [LARGE SCALE GENOMIC DNA]</scope>
    <source>
        <strain evidence="2 3">B2-1</strain>
    </source>
</reference>